<dbReference type="KEGG" id="cmos:111429667"/>
<proteinExistence type="predicted"/>
<dbReference type="PANTHER" id="PTHR45614">
    <property type="entry name" value="MYB PROTEIN-RELATED"/>
    <property type="match status" value="1"/>
</dbReference>
<dbReference type="RefSeq" id="XP_022921379.1">
    <property type="nucleotide sequence ID" value="XM_023065611.1"/>
</dbReference>
<keyword evidence="4" id="KW-0238">DNA-binding</keyword>
<dbReference type="FunFam" id="1.10.10.60:FF:000010">
    <property type="entry name" value="Transcriptional activator Myb isoform A"/>
    <property type="match status" value="1"/>
</dbReference>
<keyword evidence="3" id="KW-0804">Transcription</keyword>
<dbReference type="Gene3D" id="1.10.10.60">
    <property type="entry name" value="Homeodomain-like"/>
    <property type="match status" value="2"/>
</dbReference>
<dbReference type="PROSITE" id="PS50090">
    <property type="entry name" value="MYB_LIKE"/>
    <property type="match status" value="2"/>
</dbReference>
<keyword evidence="3" id="KW-0805">Transcription regulation</keyword>
<name>A0A6J1E0A8_CUCMO</name>
<evidence type="ECO:0000313" key="8">
    <source>
        <dbReference type="Proteomes" id="UP000504609"/>
    </source>
</evidence>
<feature type="domain" description="HTH myb-type" evidence="7">
    <location>
        <begin position="247"/>
        <end position="297"/>
    </location>
</feature>
<dbReference type="SUPFAM" id="SSF46689">
    <property type="entry name" value="Homeodomain-like"/>
    <property type="match status" value="1"/>
</dbReference>
<dbReference type="InterPro" id="IPR001005">
    <property type="entry name" value="SANT/Myb"/>
</dbReference>
<dbReference type="CDD" id="cd00167">
    <property type="entry name" value="SANT"/>
    <property type="match status" value="2"/>
</dbReference>
<keyword evidence="8" id="KW-1185">Reference proteome</keyword>
<evidence type="ECO:0000259" key="7">
    <source>
        <dbReference type="PROSITE" id="PS51294"/>
    </source>
</evidence>
<evidence type="ECO:0000256" key="4">
    <source>
        <dbReference type="ARBA" id="ARBA00023125"/>
    </source>
</evidence>
<evidence type="ECO:0000256" key="5">
    <source>
        <dbReference type="ARBA" id="ARBA00023242"/>
    </source>
</evidence>
<dbReference type="GO" id="GO:0000978">
    <property type="term" value="F:RNA polymerase II cis-regulatory region sequence-specific DNA binding"/>
    <property type="evidence" value="ECO:0007669"/>
    <property type="project" value="TreeGrafter"/>
</dbReference>
<sequence length="469" mass="54185">MEFESSLRQNLSSQIQQVCSENYAQICKNDELSFEIFASKGNYLQEFHNLDHFHPIGSSSNHPVMEDENLCSFDPLNPYSYGCSSNNNMGVEDLYDFSKGCTADQNGGCGQVMDNFQSCGDYYYQRNQIEIMGLERNSMIPLNFEEIKPVNFIVADEVSCVTSGHGHIQKAIMNKNASFPSLLRTSKVRKKPTVIKGQWTIEEDRLLVQLVEQYGVRKWSHIAQMLPGRIGKQCRERWHNHLRPDIKKDTWSEEEDRVLIEAHSEIGNKWAEIAKRLPGRTENSIKNHWNATKRRQYSKRKCRSKYPRCSLLQDYIKSLNLDTVAARHQKKSSATSAVNNTKSKVTDHRHHHQAQITEFCPNDWTVPNFDFKDEPEIYLDDSFFPEGCSINSLMEDIAGASVDDANNYDRKRYNDNEESVEFRRVEMEKSQYYAPVSTAGMVAGMEFEVKKELDLVEMMIQVNEVNNFK</sequence>
<keyword evidence="2" id="KW-0677">Repeat</keyword>
<feature type="domain" description="HTH myb-type" evidence="7">
    <location>
        <begin position="191"/>
        <end position="246"/>
    </location>
</feature>
<organism evidence="8 9">
    <name type="scientific">Cucurbita moschata</name>
    <name type="common">Winter crookneck squash</name>
    <name type="synonym">Cucurbita pepo var. moschata</name>
    <dbReference type="NCBI Taxonomy" id="3662"/>
    <lineage>
        <taxon>Eukaryota</taxon>
        <taxon>Viridiplantae</taxon>
        <taxon>Streptophyta</taxon>
        <taxon>Embryophyta</taxon>
        <taxon>Tracheophyta</taxon>
        <taxon>Spermatophyta</taxon>
        <taxon>Magnoliopsida</taxon>
        <taxon>eudicotyledons</taxon>
        <taxon>Gunneridae</taxon>
        <taxon>Pentapetalae</taxon>
        <taxon>rosids</taxon>
        <taxon>fabids</taxon>
        <taxon>Cucurbitales</taxon>
        <taxon>Cucurbitaceae</taxon>
        <taxon>Cucurbiteae</taxon>
        <taxon>Cucurbita</taxon>
    </lineage>
</organism>
<evidence type="ECO:0000259" key="6">
    <source>
        <dbReference type="PROSITE" id="PS50090"/>
    </source>
</evidence>
<gene>
    <name evidence="9" type="primary">LOC111429667</name>
</gene>
<feature type="domain" description="Myb-like" evidence="6">
    <location>
        <begin position="191"/>
        <end position="242"/>
    </location>
</feature>
<dbReference type="FunFam" id="1.10.10.60:FF:000381">
    <property type="entry name" value="Transcription factor MYB119"/>
    <property type="match status" value="1"/>
</dbReference>
<keyword evidence="5" id="KW-0539">Nucleus</keyword>
<feature type="domain" description="Myb-like" evidence="6">
    <location>
        <begin position="243"/>
        <end position="293"/>
    </location>
</feature>
<dbReference type="GeneID" id="111429667"/>
<evidence type="ECO:0000256" key="2">
    <source>
        <dbReference type="ARBA" id="ARBA00022737"/>
    </source>
</evidence>
<dbReference type="Proteomes" id="UP000504609">
    <property type="component" value="Unplaced"/>
</dbReference>
<dbReference type="PANTHER" id="PTHR45614:SF285">
    <property type="entry name" value="TRANSCRIPTION FACTOR MYB98"/>
    <property type="match status" value="1"/>
</dbReference>
<evidence type="ECO:0000313" key="9">
    <source>
        <dbReference type="RefSeq" id="XP_022921379.1"/>
    </source>
</evidence>
<dbReference type="InterPro" id="IPR009057">
    <property type="entry name" value="Homeodomain-like_sf"/>
</dbReference>
<accession>A0A6J1E0A8</accession>
<dbReference type="Pfam" id="PF13921">
    <property type="entry name" value="Myb_DNA-bind_6"/>
    <property type="match status" value="1"/>
</dbReference>
<dbReference type="InterPro" id="IPR017930">
    <property type="entry name" value="Myb_dom"/>
</dbReference>
<dbReference type="InterPro" id="IPR050560">
    <property type="entry name" value="MYB_TF"/>
</dbReference>
<evidence type="ECO:0000256" key="1">
    <source>
        <dbReference type="ARBA" id="ARBA00004123"/>
    </source>
</evidence>
<dbReference type="PROSITE" id="PS51294">
    <property type="entry name" value="HTH_MYB"/>
    <property type="match status" value="2"/>
</dbReference>
<comment type="subcellular location">
    <subcellularLocation>
        <location evidence="1">Nucleus</location>
    </subcellularLocation>
</comment>
<dbReference type="AlphaFoldDB" id="A0A6J1E0A8"/>
<dbReference type="GO" id="GO:0005634">
    <property type="term" value="C:nucleus"/>
    <property type="evidence" value="ECO:0007669"/>
    <property type="project" value="UniProtKB-SubCell"/>
</dbReference>
<reference evidence="9" key="1">
    <citation type="submission" date="2025-08" db="UniProtKB">
        <authorList>
            <consortium name="RefSeq"/>
        </authorList>
    </citation>
    <scope>IDENTIFICATION</scope>
    <source>
        <tissue evidence="9">Young leaves</tissue>
    </source>
</reference>
<dbReference type="GO" id="GO:0000981">
    <property type="term" value="F:DNA-binding transcription factor activity, RNA polymerase II-specific"/>
    <property type="evidence" value="ECO:0007669"/>
    <property type="project" value="TreeGrafter"/>
</dbReference>
<protein>
    <submittedName>
        <fullName evidence="9">Transcription factor MYB98-like</fullName>
    </submittedName>
</protein>
<evidence type="ECO:0000256" key="3">
    <source>
        <dbReference type="ARBA" id="ARBA00023015"/>
    </source>
</evidence>
<dbReference type="SMART" id="SM00717">
    <property type="entry name" value="SANT"/>
    <property type="match status" value="2"/>
</dbReference>